<dbReference type="GO" id="GO:0003676">
    <property type="term" value="F:nucleic acid binding"/>
    <property type="evidence" value="ECO:0007669"/>
    <property type="project" value="InterPro"/>
</dbReference>
<reference evidence="2" key="2">
    <citation type="journal article" date="2014" name="ISME J.">
        <title>Microbial stratification in low pH oxic and suboxic macroscopic growths along an acid mine drainage.</title>
        <authorList>
            <person name="Mendez-Garcia C."/>
            <person name="Mesa V."/>
            <person name="Sprenger R.R."/>
            <person name="Richter M."/>
            <person name="Diez M.S."/>
            <person name="Solano J."/>
            <person name="Bargiela R."/>
            <person name="Golyshina O.V."/>
            <person name="Manteca A."/>
            <person name="Ramos J.L."/>
            <person name="Gallego J.R."/>
            <person name="Llorente I."/>
            <person name="Martins Dos Santos V.A."/>
            <person name="Jensen O.N."/>
            <person name="Pelaez A.I."/>
            <person name="Sanchez J."/>
            <person name="Ferrer M."/>
        </authorList>
    </citation>
    <scope>NUCLEOTIDE SEQUENCE</scope>
</reference>
<dbReference type="Gene3D" id="3.30.420.10">
    <property type="entry name" value="Ribonuclease H-like superfamily/Ribonuclease H"/>
    <property type="match status" value="1"/>
</dbReference>
<dbReference type="AlphaFoldDB" id="T1AW76"/>
<dbReference type="NCBIfam" id="NF033545">
    <property type="entry name" value="transpos_IS630"/>
    <property type="match status" value="1"/>
</dbReference>
<evidence type="ECO:0000313" key="2">
    <source>
        <dbReference type="EMBL" id="EQD46355.1"/>
    </source>
</evidence>
<protein>
    <submittedName>
        <fullName evidence="2">Transposase</fullName>
    </submittedName>
</protein>
<dbReference type="Pfam" id="PF13358">
    <property type="entry name" value="DDE_3"/>
    <property type="match status" value="1"/>
</dbReference>
<dbReference type="InterPro" id="IPR036397">
    <property type="entry name" value="RNaseH_sf"/>
</dbReference>
<dbReference type="InterPro" id="IPR038717">
    <property type="entry name" value="Tc1-like_DDE_dom"/>
</dbReference>
<accession>T1AW76</accession>
<name>T1AW76_9ZZZZ</name>
<reference evidence="2" key="1">
    <citation type="submission" date="2013-08" db="EMBL/GenBank/DDBJ databases">
        <authorList>
            <person name="Mendez C."/>
            <person name="Richter M."/>
            <person name="Ferrer M."/>
            <person name="Sanchez J."/>
        </authorList>
    </citation>
    <scope>NUCLEOTIDE SEQUENCE</scope>
</reference>
<sequence>MVAIKALACELPHEHGLPRSRLGLADIRNEVVRRGLVARIGESTLWRWLSEDAIRPWTHRTWIFPRDPAFAQKANRVLDLYHGEWDGKALSASDCVLSTDEKTSIQSRRPIHETLPAAPGRAMRVEFEYQRTGAWAYFAAWDVRRARALGRCEKTTGIRPFERLVAQVMNQEPYRSAPRVFWVMDNGSSHRGQACITRLQKRWPSIIPVHTPVHASWLNPIEVYFSIVQRKVLAPNDFQSLAQLEDRLLRFQDHYSATAQPFEWKFTRHDLEVLLSKIQAHEQMLAQAA</sequence>
<comment type="caution">
    <text evidence="2">The sequence shown here is derived from an EMBL/GenBank/DDBJ whole genome shotgun (WGS) entry which is preliminary data.</text>
</comment>
<proteinExistence type="predicted"/>
<feature type="domain" description="Tc1-like transposase DDE" evidence="1">
    <location>
        <begin position="98"/>
        <end position="244"/>
    </location>
</feature>
<gene>
    <name evidence="2" type="ORF">B1A_14648</name>
</gene>
<evidence type="ECO:0000259" key="1">
    <source>
        <dbReference type="Pfam" id="PF13358"/>
    </source>
</evidence>
<dbReference type="InterPro" id="IPR047655">
    <property type="entry name" value="Transpos_IS630-like"/>
</dbReference>
<organism evidence="2">
    <name type="scientific">mine drainage metagenome</name>
    <dbReference type="NCBI Taxonomy" id="410659"/>
    <lineage>
        <taxon>unclassified sequences</taxon>
        <taxon>metagenomes</taxon>
        <taxon>ecological metagenomes</taxon>
    </lineage>
</organism>
<dbReference type="EMBL" id="AUZX01010754">
    <property type="protein sequence ID" value="EQD46355.1"/>
    <property type="molecule type" value="Genomic_DNA"/>
</dbReference>